<dbReference type="AlphaFoldDB" id="A0AAV2R9K6"/>
<reference evidence="3 4" key="1">
    <citation type="submission" date="2024-05" db="EMBL/GenBank/DDBJ databases">
        <authorList>
            <person name="Wallberg A."/>
        </authorList>
    </citation>
    <scope>NUCLEOTIDE SEQUENCE [LARGE SCALE GENOMIC DNA]</scope>
</reference>
<feature type="region of interest" description="Disordered" evidence="1">
    <location>
        <begin position="175"/>
        <end position="195"/>
    </location>
</feature>
<proteinExistence type="predicted"/>
<evidence type="ECO:0000259" key="2">
    <source>
        <dbReference type="Pfam" id="PF20179"/>
    </source>
</evidence>
<evidence type="ECO:0000313" key="4">
    <source>
        <dbReference type="Proteomes" id="UP001497623"/>
    </source>
</evidence>
<protein>
    <recommendedName>
        <fullName evidence="2">Mitochondrial splicing suppressor 51-like C-terminal domain-containing protein</fullName>
    </recommendedName>
</protein>
<sequence>MMSLFKILFAIVYSIISFIYAQFIKIMRYLYHQLGYHTSEHELAKAVLQMSDDCPKKYLIMVMLLYSMVYTGCSECTKAGKEVFDSLHKSLKQVEIAHDQATGWSPGGYFIKIQDILKKFKNKIPITDELLLNLKDKTVILPKEFRRNLQSYFRFWLMASSLYCPHYQTLTVNNNNNTPNQKFSSKKREAGHSKSYMSASSKTYSKFTKRSSQIHTNKPKKHLKSLPPLERAKKCLSYPMSLLYALQSLPGRRLGQQFLEDHTTLDVHVISSNPLFDSENWESFMHQLPKLTELNLVFVIQKKSFINNFNPSNLEVKNHGITCSVKQMYYHMYFSSADYTDPDVVVVYDNTSEMSASEEDDIHSKMSYRNMTLSKNTILVLMDATKDLVSRGIRAVNAARLVDQQVFHHIDPIMGLNSNQVALDFENEMSWTKKKYYTCLKRK</sequence>
<organism evidence="3 4">
    <name type="scientific">Meganyctiphanes norvegica</name>
    <name type="common">Northern krill</name>
    <name type="synonym">Thysanopoda norvegica</name>
    <dbReference type="NCBI Taxonomy" id="48144"/>
    <lineage>
        <taxon>Eukaryota</taxon>
        <taxon>Metazoa</taxon>
        <taxon>Ecdysozoa</taxon>
        <taxon>Arthropoda</taxon>
        <taxon>Crustacea</taxon>
        <taxon>Multicrustacea</taxon>
        <taxon>Malacostraca</taxon>
        <taxon>Eumalacostraca</taxon>
        <taxon>Eucarida</taxon>
        <taxon>Euphausiacea</taxon>
        <taxon>Euphausiidae</taxon>
        <taxon>Meganyctiphanes</taxon>
    </lineage>
</organism>
<dbReference type="InterPro" id="IPR046824">
    <property type="entry name" value="Mss51-like_C"/>
</dbReference>
<evidence type="ECO:0000313" key="3">
    <source>
        <dbReference type="EMBL" id="CAL4120937.1"/>
    </source>
</evidence>
<comment type="caution">
    <text evidence="3">The sequence shown here is derived from an EMBL/GenBank/DDBJ whole genome shotgun (WGS) entry which is preliminary data.</text>
</comment>
<gene>
    <name evidence="3" type="ORF">MNOR_LOCUS22222</name>
</gene>
<dbReference type="Pfam" id="PF20179">
    <property type="entry name" value="MSS51_C"/>
    <property type="match status" value="1"/>
</dbReference>
<dbReference type="Proteomes" id="UP001497623">
    <property type="component" value="Unassembled WGS sequence"/>
</dbReference>
<dbReference type="EMBL" id="CAXKWB010018527">
    <property type="protein sequence ID" value="CAL4120937.1"/>
    <property type="molecule type" value="Genomic_DNA"/>
</dbReference>
<name>A0AAV2R9K6_MEGNR</name>
<evidence type="ECO:0000256" key="1">
    <source>
        <dbReference type="SAM" id="MobiDB-lite"/>
    </source>
</evidence>
<accession>A0AAV2R9K6</accession>
<keyword evidence="4" id="KW-1185">Reference proteome</keyword>
<feature type="domain" description="Mitochondrial splicing suppressor 51-like C-terminal" evidence="2">
    <location>
        <begin position="239"/>
        <end position="349"/>
    </location>
</feature>